<dbReference type="EMBL" id="LR798312">
    <property type="protein sequence ID" value="CAB5222597.1"/>
    <property type="molecule type" value="Genomic_DNA"/>
</dbReference>
<name>A0A6J7WXQ3_9CAUD</name>
<reference evidence="1" key="1">
    <citation type="submission" date="2020-05" db="EMBL/GenBank/DDBJ databases">
        <authorList>
            <person name="Chiriac C."/>
            <person name="Salcher M."/>
            <person name="Ghai R."/>
            <person name="Kavagutti S V."/>
        </authorList>
    </citation>
    <scope>NUCLEOTIDE SEQUENCE</scope>
</reference>
<proteinExistence type="predicted"/>
<evidence type="ECO:0000313" key="1">
    <source>
        <dbReference type="EMBL" id="CAB5222597.1"/>
    </source>
</evidence>
<gene>
    <name evidence="1" type="ORF">UFOVP371_19</name>
</gene>
<accession>A0A6J7WXQ3</accession>
<organism evidence="1">
    <name type="scientific">uncultured Caudovirales phage</name>
    <dbReference type="NCBI Taxonomy" id="2100421"/>
    <lineage>
        <taxon>Viruses</taxon>
        <taxon>Duplodnaviria</taxon>
        <taxon>Heunggongvirae</taxon>
        <taxon>Uroviricota</taxon>
        <taxon>Caudoviricetes</taxon>
        <taxon>Peduoviridae</taxon>
        <taxon>Maltschvirus</taxon>
        <taxon>Maltschvirus maltsch</taxon>
    </lineage>
</organism>
<protein>
    <submittedName>
        <fullName evidence="1">Uncharacterized protein</fullName>
    </submittedName>
</protein>
<sequence>MNPAIREALLKMDEVALLELLDIQSSDLVDAFPDKIEEHLDKLIKEIND</sequence>